<accession>A0A846WTR9</accession>
<sequence>MSGALRQCHIEKRSRPASRTEYDVPGVCVDASGQMKLTTRFQTEAKTFQMAMIMLIPFLWQQISLSRCVSC</sequence>
<organism evidence="1 2">
    <name type="scientific">Gordonia polyisoprenivorans</name>
    <dbReference type="NCBI Taxonomy" id="84595"/>
    <lineage>
        <taxon>Bacteria</taxon>
        <taxon>Bacillati</taxon>
        <taxon>Actinomycetota</taxon>
        <taxon>Actinomycetes</taxon>
        <taxon>Mycobacteriales</taxon>
        <taxon>Gordoniaceae</taxon>
        <taxon>Gordonia</taxon>
    </lineage>
</organism>
<evidence type="ECO:0000313" key="2">
    <source>
        <dbReference type="Proteomes" id="UP000563898"/>
    </source>
</evidence>
<dbReference type="AlphaFoldDB" id="A0A846WTR9"/>
<name>A0A846WTR9_9ACTN</name>
<evidence type="ECO:0000313" key="1">
    <source>
        <dbReference type="EMBL" id="NKY04517.1"/>
    </source>
</evidence>
<protein>
    <submittedName>
        <fullName evidence="1">Uncharacterized protein</fullName>
    </submittedName>
</protein>
<comment type="caution">
    <text evidence="1">The sequence shown here is derived from an EMBL/GenBank/DDBJ whole genome shotgun (WGS) entry which is preliminary data.</text>
</comment>
<gene>
    <name evidence="1" type="ORF">HGA05_23390</name>
</gene>
<proteinExistence type="predicted"/>
<reference evidence="1 2" key="1">
    <citation type="submission" date="2020-04" db="EMBL/GenBank/DDBJ databases">
        <title>MicrobeNet Type strains.</title>
        <authorList>
            <person name="Nicholson A.C."/>
        </authorList>
    </citation>
    <scope>NUCLEOTIDE SEQUENCE [LARGE SCALE GENOMIC DNA]</scope>
    <source>
        <strain evidence="1 2">ATCC BAA-14</strain>
    </source>
</reference>
<dbReference type="EMBL" id="JAAXPC010000019">
    <property type="protein sequence ID" value="NKY04517.1"/>
    <property type="molecule type" value="Genomic_DNA"/>
</dbReference>
<dbReference type="Proteomes" id="UP000563898">
    <property type="component" value="Unassembled WGS sequence"/>
</dbReference>
<dbReference type="RefSeq" id="WP_035727821.1">
    <property type="nucleotide sequence ID" value="NZ_JAAXPC010000019.1"/>
</dbReference>